<evidence type="ECO:0000259" key="2">
    <source>
        <dbReference type="SMART" id="SM01008"/>
    </source>
</evidence>
<dbReference type="Pfam" id="PF02738">
    <property type="entry name" value="MoCoBD_1"/>
    <property type="match status" value="1"/>
</dbReference>
<feature type="region of interest" description="Disordered" evidence="1">
    <location>
        <begin position="1"/>
        <end position="21"/>
    </location>
</feature>
<evidence type="ECO:0000313" key="3">
    <source>
        <dbReference type="EMBL" id="GAA0208833.1"/>
    </source>
</evidence>
<dbReference type="PANTHER" id="PTHR47495">
    <property type="entry name" value="ALDEHYDE DEHYDROGENASE"/>
    <property type="match status" value="1"/>
</dbReference>
<dbReference type="InterPro" id="IPR000674">
    <property type="entry name" value="Ald_Oxase/Xan_DH_a/b"/>
</dbReference>
<accession>A0ABP3CLJ3</accession>
<sequence length="734" mass="77677">MAGAGEQINRADPPTDRKPGIGRRRFLTFAIAAPTLAVGGYVGYDATDAQALPSLPQPADLLDLGDVITLASRPTAWTMALRVEEDGTVVFELPRAESGQGITTAVAMLIAEELDAKLADVRVELADATPSLLWNQFTGGSTSMRTLWEPVRQIAAAARGRLVTAAAKRWGVEVSALSTRDSAVVAADGRTLTFAELAVEAATTTSAPVAALPKDAKNYKLVGQPTGRVDARDIVTGKAKYTLDVEVEGALATVVARPPTIRGTVVSVDDTAARAIRGVVAVTRIDTGVAVSATSFDIALKARDALKITWKDGPAVGLSDTTIRSKLRQAVAPLVVPGLLSSSLDAEFDFAFVPHAPMEVLGAVADVRPDRAEVWFPCQSPIVAQNEIARAVGLPVDKVTVHVSRAGGSFGRRLFWDPALEAAVVSKKIGKPVRLMWTRADDTKHGRLRPASHHKIRATHLLGDVQAFEHRMAAVETDLKHGFGEIISASGAAVSGPADGLLFFQLSATCPYHFGVVTQVLSEVPMPVPTGSWRSVYSANLRTAEEIVVDELAAKLGRDPVKFRTQMLKSARVKAVLAKVATEGQWGKAMPAGHAQGVGVHEEYRSATACLVEIDARDPKAPRVTRATIAVDVGLPVNPTGLKAQMMGGLMDAISTVLQAGAHIDDGRVREGSYGDFHYARQKHAPIKLDVFVMPANGRPGGAGELGVPAAAAAVANAYARATRTRPRSFPINF</sequence>
<evidence type="ECO:0000256" key="1">
    <source>
        <dbReference type="SAM" id="MobiDB-lite"/>
    </source>
</evidence>
<dbReference type="Gene3D" id="3.30.365.10">
    <property type="entry name" value="Aldehyde oxidase/xanthine dehydrogenase, molybdopterin binding domain"/>
    <property type="match status" value="4"/>
</dbReference>
<dbReference type="InterPro" id="IPR012368">
    <property type="entry name" value="OxRdtase_Mopterin-bd_su_IorB"/>
</dbReference>
<dbReference type="EMBL" id="BAAABU010000001">
    <property type="protein sequence ID" value="GAA0208833.1"/>
    <property type="molecule type" value="Genomic_DNA"/>
</dbReference>
<gene>
    <name evidence="3" type="ORF">GCM10010492_03080</name>
</gene>
<organism evidence="3 4">
    <name type="scientific">Saccharothrix mutabilis subsp. mutabilis</name>
    <dbReference type="NCBI Taxonomy" id="66855"/>
    <lineage>
        <taxon>Bacteria</taxon>
        <taxon>Bacillati</taxon>
        <taxon>Actinomycetota</taxon>
        <taxon>Actinomycetes</taxon>
        <taxon>Pseudonocardiales</taxon>
        <taxon>Pseudonocardiaceae</taxon>
        <taxon>Saccharothrix</taxon>
    </lineage>
</organism>
<evidence type="ECO:0000313" key="4">
    <source>
        <dbReference type="Proteomes" id="UP001500416"/>
    </source>
</evidence>
<comment type="caution">
    <text evidence="3">The sequence shown here is derived from an EMBL/GenBank/DDBJ whole genome shotgun (WGS) entry which is preliminary data.</text>
</comment>
<name>A0ABP3CLJ3_9PSEU</name>
<dbReference type="PANTHER" id="PTHR47495:SF1">
    <property type="entry name" value="BLL3820 PROTEIN"/>
    <property type="match status" value="1"/>
</dbReference>
<feature type="domain" description="Aldehyde oxidase/xanthine dehydrogenase a/b hammerhead" evidence="2">
    <location>
        <begin position="236"/>
        <end position="314"/>
    </location>
</feature>
<dbReference type="PIRSF" id="PIRSF036389">
    <property type="entry name" value="IOR_B"/>
    <property type="match status" value="1"/>
</dbReference>
<dbReference type="SMART" id="SM01008">
    <property type="entry name" value="Ald_Xan_dh_C"/>
    <property type="match status" value="1"/>
</dbReference>
<dbReference type="Gene3D" id="3.90.1170.50">
    <property type="entry name" value="Aldehyde oxidase/xanthine dehydrogenase, a/b hammerhead"/>
    <property type="match status" value="1"/>
</dbReference>
<proteinExistence type="predicted"/>
<dbReference type="InterPro" id="IPR008274">
    <property type="entry name" value="AldOxase/xan_DH_MoCoBD1"/>
</dbReference>
<protein>
    <submittedName>
        <fullName evidence="3">Molybdopterin-dependent oxidoreductase</fullName>
    </submittedName>
</protein>
<dbReference type="RefSeq" id="WP_343931717.1">
    <property type="nucleotide sequence ID" value="NZ_BAAABU010000001.1"/>
</dbReference>
<dbReference type="InterPro" id="IPR052516">
    <property type="entry name" value="N-heterocyclic_Hydroxylase"/>
</dbReference>
<dbReference type="InterPro" id="IPR037165">
    <property type="entry name" value="AldOxase/xan_DH_Mopterin-bd_sf"/>
</dbReference>
<reference evidence="4" key="1">
    <citation type="journal article" date="2019" name="Int. J. Syst. Evol. Microbiol.">
        <title>The Global Catalogue of Microorganisms (GCM) 10K type strain sequencing project: providing services to taxonomists for standard genome sequencing and annotation.</title>
        <authorList>
            <consortium name="The Broad Institute Genomics Platform"/>
            <consortium name="The Broad Institute Genome Sequencing Center for Infectious Disease"/>
            <person name="Wu L."/>
            <person name="Ma J."/>
        </authorList>
    </citation>
    <scope>NUCLEOTIDE SEQUENCE [LARGE SCALE GENOMIC DNA]</scope>
    <source>
        <strain evidence="4">JCM 3380</strain>
    </source>
</reference>
<keyword evidence="4" id="KW-1185">Reference proteome</keyword>
<dbReference type="SUPFAM" id="SSF56003">
    <property type="entry name" value="Molybdenum cofactor-binding domain"/>
    <property type="match status" value="2"/>
</dbReference>
<dbReference type="Pfam" id="PF20256">
    <property type="entry name" value="MoCoBD_2"/>
    <property type="match status" value="2"/>
</dbReference>
<dbReference type="Proteomes" id="UP001500416">
    <property type="component" value="Unassembled WGS sequence"/>
</dbReference>
<dbReference type="InterPro" id="IPR046867">
    <property type="entry name" value="AldOxase/xan_DH_MoCoBD2"/>
</dbReference>